<dbReference type="EMBL" id="SMMG02000001">
    <property type="protein sequence ID" value="KAA3486844.1"/>
    <property type="molecule type" value="Genomic_DNA"/>
</dbReference>
<dbReference type="PANTHER" id="PTHR42648:SF26">
    <property type="entry name" value="INTEGRASE CATALYTIC DOMAIN-CONTAINING PROTEIN"/>
    <property type="match status" value="1"/>
</dbReference>
<dbReference type="InterPro" id="IPR036397">
    <property type="entry name" value="RNaseH_sf"/>
</dbReference>
<dbReference type="Proteomes" id="UP000325315">
    <property type="component" value="Unassembled WGS sequence"/>
</dbReference>
<evidence type="ECO:0000259" key="2">
    <source>
        <dbReference type="Pfam" id="PF13976"/>
    </source>
</evidence>
<protein>
    <submittedName>
        <fullName evidence="3">Retrovirus-related Pol polyprotein from transposon TNT 1-94</fullName>
    </submittedName>
</protein>
<dbReference type="InterPro" id="IPR012337">
    <property type="entry name" value="RNaseH-like_sf"/>
</dbReference>
<keyword evidence="1" id="KW-0472">Membrane</keyword>
<evidence type="ECO:0000256" key="1">
    <source>
        <dbReference type="SAM" id="Phobius"/>
    </source>
</evidence>
<reference evidence="3" key="1">
    <citation type="submission" date="2019-08" db="EMBL/GenBank/DDBJ databases">
        <authorList>
            <person name="Liu F."/>
        </authorList>
    </citation>
    <scope>NUCLEOTIDE SEQUENCE [LARGE SCALE GENOMIC DNA]</scope>
    <source>
        <strain evidence="3">PA1801</strain>
        <tissue evidence="3">Leaf</tissue>
    </source>
</reference>
<keyword evidence="1" id="KW-1133">Transmembrane helix</keyword>
<evidence type="ECO:0000313" key="3">
    <source>
        <dbReference type="EMBL" id="KAA3486844.1"/>
    </source>
</evidence>
<organism evidence="3 4">
    <name type="scientific">Gossypium australe</name>
    <dbReference type="NCBI Taxonomy" id="47621"/>
    <lineage>
        <taxon>Eukaryota</taxon>
        <taxon>Viridiplantae</taxon>
        <taxon>Streptophyta</taxon>
        <taxon>Embryophyta</taxon>
        <taxon>Tracheophyta</taxon>
        <taxon>Spermatophyta</taxon>
        <taxon>Magnoliopsida</taxon>
        <taxon>eudicotyledons</taxon>
        <taxon>Gunneridae</taxon>
        <taxon>Pentapetalae</taxon>
        <taxon>rosids</taxon>
        <taxon>malvids</taxon>
        <taxon>Malvales</taxon>
        <taxon>Malvaceae</taxon>
        <taxon>Malvoideae</taxon>
        <taxon>Gossypium</taxon>
    </lineage>
</organism>
<dbReference type="PANTHER" id="PTHR42648">
    <property type="entry name" value="TRANSPOSASE, PUTATIVE-RELATED"/>
    <property type="match status" value="1"/>
</dbReference>
<proteinExistence type="predicted"/>
<dbReference type="GO" id="GO:0003676">
    <property type="term" value="F:nucleic acid binding"/>
    <property type="evidence" value="ECO:0007669"/>
    <property type="project" value="InterPro"/>
</dbReference>
<evidence type="ECO:0000313" key="4">
    <source>
        <dbReference type="Proteomes" id="UP000325315"/>
    </source>
</evidence>
<comment type="caution">
    <text evidence="3">The sequence shown here is derived from an EMBL/GenBank/DDBJ whole genome shotgun (WGS) entry which is preliminary data.</text>
</comment>
<feature type="domain" description="GAG-pre-integrase" evidence="2">
    <location>
        <begin position="59"/>
        <end position="109"/>
    </location>
</feature>
<name>A0A5B6X0L7_9ROSI</name>
<dbReference type="OrthoDB" id="1749397at2759"/>
<dbReference type="Pfam" id="PF13976">
    <property type="entry name" value="gag_pre-integrs"/>
    <property type="match status" value="1"/>
</dbReference>
<dbReference type="SUPFAM" id="SSF53098">
    <property type="entry name" value="Ribonuclease H-like"/>
    <property type="match status" value="1"/>
</dbReference>
<feature type="transmembrane region" description="Helical" evidence="1">
    <location>
        <begin position="137"/>
        <end position="162"/>
    </location>
</feature>
<keyword evidence="1" id="KW-0812">Transmembrane</keyword>
<gene>
    <name evidence="3" type="ORF">EPI10_030716</name>
</gene>
<keyword evidence="4" id="KW-1185">Reference proteome</keyword>
<sequence length="234" mass="26954">MSVPRPSLCMIPHRIQDIPTREILLWGYIRDGLYYFLSVTLASSIDDPFVHNTRLQTRNDDDDDVFVLRHYRLGHPSTSIVKIILDRCKFVSNKMCLDNVCIACQKGKSHKLPFSSSATEYKDFFIWLCPTYGDRRWLYAVIICIMFHSSTCVIIFLGFISFNKMVKTQFGKYIKSFQSDWGGEYHAFTSVLVNLGILHRLSCPHKSEQNGVAERKHRHIVETGLTLLAQAICP</sequence>
<dbReference type="Gene3D" id="3.30.420.10">
    <property type="entry name" value="Ribonuclease H-like superfamily/Ribonuclease H"/>
    <property type="match status" value="1"/>
</dbReference>
<accession>A0A5B6X0L7</accession>
<dbReference type="InterPro" id="IPR025724">
    <property type="entry name" value="GAG-pre-integrase_dom"/>
</dbReference>
<dbReference type="InterPro" id="IPR039537">
    <property type="entry name" value="Retrotran_Ty1/copia-like"/>
</dbReference>
<dbReference type="AlphaFoldDB" id="A0A5B6X0L7"/>